<evidence type="ECO:0008006" key="3">
    <source>
        <dbReference type="Google" id="ProtNLM"/>
    </source>
</evidence>
<evidence type="ECO:0000313" key="1">
    <source>
        <dbReference type="EMBL" id="WFR77555.1"/>
    </source>
</evidence>
<dbReference type="RefSeq" id="WP_158300141.1">
    <property type="nucleotide sequence ID" value="NZ_CP121464.1"/>
</dbReference>
<sequence>MERAQASLQEIADELHHRCALRVCAATIRRALGAVRLKPVQSDIRKDGLEDNFSLLFLGNFVI</sequence>
<keyword evidence="2" id="KW-1185">Reference proteome</keyword>
<gene>
    <name evidence="1" type="ORF">P9875_17685</name>
</gene>
<reference evidence="1 2" key="1">
    <citation type="submission" date="2023-04" db="EMBL/GenBank/DDBJ databases">
        <title>Nanopore sequencing of Janthinobacterium from water.</title>
        <authorList>
            <person name="Ciuchcinski K."/>
            <person name="Rokowska A."/>
            <person name="Dziewit L."/>
        </authorList>
    </citation>
    <scope>NUCLEOTIDE SEQUENCE [LARGE SCALE GENOMIC DNA]</scope>
    <source>
        <strain evidence="1 2">DEMB2</strain>
    </source>
</reference>
<dbReference type="Proteomes" id="UP001219584">
    <property type="component" value="Chromosome"/>
</dbReference>
<evidence type="ECO:0000313" key="2">
    <source>
        <dbReference type="Proteomes" id="UP001219584"/>
    </source>
</evidence>
<accession>A0ABY8I087</accession>
<protein>
    <recommendedName>
        <fullName evidence="3">Transposase</fullName>
    </recommendedName>
</protein>
<name>A0ABY8I087_9BURK</name>
<dbReference type="EMBL" id="CP121464">
    <property type="protein sequence ID" value="WFR77555.1"/>
    <property type="molecule type" value="Genomic_DNA"/>
</dbReference>
<organism evidence="1 2">
    <name type="scientific">Janthinobacterium rivuli</name>
    <dbReference type="NCBI Taxonomy" id="2751478"/>
    <lineage>
        <taxon>Bacteria</taxon>
        <taxon>Pseudomonadati</taxon>
        <taxon>Pseudomonadota</taxon>
        <taxon>Betaproteobacteria</taxon>
        <taxon>Burkholderiales</taxon>
        <taxon>Oxalobacteraceae</taxon>
        <taxon>Janthinobacterium</taxon>
    </lineage>
</organism>
<proteinExistence type="predicted"/>